<comment type="caution">
    <text evidence="4">The sequence shown here is derived from an EMBL/GenBank/DDBJ whole genome shotgun (WGS) entry which is preliminary data.</text>
</comment>
<feature type="domain" description="DUF3857" evidence="3">
    <location>
        <begin position="57"/>
        <end position="192"/>
    </location>
</feature>
<dbReference type="Pfam" id="PF01841">
    <property type="entry name" value="Transglut_core"/>
    <property type="match status" value="1"/>
</dbReference>
<gene>
    <name evidence="4" type="ORF">CLV81_1868</name>
</gene>
<evidence type="ECO:0000313" key="5">
    <source>
        <dbReference type="Proteomes" id="UP000237640"/>
    </source>
</evidence>
<keyword evidence="4" id="KW-0378">Hydrolase</keyword>
<organism evidence="4 5">
    <name type="scientific">Flagellimonas meridianipacifica</name>
    <dbReference type="NCBI Taxonomy" id="1080225"/>
    <lineage>
        <taxon>Bacteria</taxon>
        <taxon>Pseudomonadati</taxon>
        <taxon>Bacteroidota</taxon>
        <taxon>Flavobacteriia</taxon>
        <taxon>Flavobacteriales</taxon>
        <taxon>Flavobacteriaceae</taxon>
        <taxon>Flagellimonas</taxon>
    </lineage>
</organism>
<accession>A0A2T0MJX2</accession>
<dbReference type="InterPro" id="IPR024618">
    <property type="entry name" value="DUF3857"/>
</dbReference>
<evidence type="ECO:0000313" key="4">
    <source>
        <dbReference type="EMBL" id="PRX57855.1"/>
    </source>
</evidence>
<dbReference type="EMBL" id="PVYX01000001">
    <property type="protein sequence ID" value="PRX57855.1"/>
    <property type="molecule type" value="Genomic_DNA"/>
</dbReference>
<feature type="signal peptide" evidence="1">
    <location>
        <begin position="1"/>
        <end position="19"/>
    </location>
</feature>
<keyword evidence="1" id="KW-0732">Signal</keyword>
<dbReference type="Proteomes" id="UP000237640">
    <property type="component" value="Unassembled WGS sequence"/>
</dbReference>
<dbReference type="GO" id="GO:0006508">
    <property type="term" value="P:proteolysis"/>
    <property type="evidence" value="ECO:0007669"/>
    <property type="project" value="UniProtKB-KW"/>
</dbReference>
<evidence type="ECO:0000259" key="2">
    <source>
        <dbReference type="Pfam" id="PF01841"/>
    </source>
</evidence>
<keyword evidence="4" id="KW-0645">Protease</keyword>
<reference evidence="4 5" key="1">
    <citation type="submission" date="2018-03" db="EMBL/GenBank/DDBJ databases">
        <title>Genomic Encyclopedia of Archaeal and Bacterial Type Strains, Phase II (KMG-II): from individual species to whole genera.</title>
        <authorList>
            <person name="Goeker M."/>
        </authorList>
    </citation>
    <scope>NUCLEOTIDE SEQUENCE [LARGE SCALE GENOMIC DNA]</scope>
    <source>
        <strain evidence="4 5">DSM 25027</strain>
    </source>
</reference>
<feature type="domain" description="Transglutaminase-like" evidence="2">
    <location>
        <begin position="276"/>
        <end position="386"/>
    </location>
</feature>
<keyword evidence="5" id="KW-1185">Reference proteome</keyword>
<dbReference type="Gene3D" id="3.10.620.30">
    <property type="match status" value="1"/>
</dbReference>
<dbReference type="AlphaFoldDB" id="A0A2T0MJX2"/>
<dbReference type="Pfam" id="PF12969">
    <property type="entry name" value="DUF3857"/>
    <property type="match status" value="1"/>
</dbReference>
<feature type="chain" id="PRO_5015722612" evidence="1">
    <location>
        <begin position="20"/>
        <end position="636"/>
    </location>
</feature>
<dbReference type="InterPro" id="IPR038765">
    <property type="entry name" value="Papain-like_cys_pep_sf"/>
</dbReference>
<protein>
    <submittedName>
        <fullName evidence="4">Transglutaminase-like putative cysteine protease</fullName>
    </submittedName>
</protein>
<evidence type="ECO:0000259" key="3">
    <source>
        <dbReference type="Pfam" id="PF12969"/>
    </source>
</evidence>
<name>A0A2T0MJX2_9FLAO</name>
<dbReference type="InterPro" id="IPR002931">
    <property type="entry name" value="Transglutaminase-like"/>
</dbReference>
<proteinExistence type="predicted"/>
<dbReference type="Gene3D" id="2.60.120.1130">
    <property type="match status" value="1"/>
</dbReference>
<dbReference type="GO" id="GO:0008233">
    <property type="term" value="F:peptidase activity"/>
    <property type="evidence" value="ECO:0007669"/>
    <property type="project" value="UniProtKB-KW"/>
</dbReference>
<dbReference type="SUPFAM" id="SSF54001">
    <property type="entry name" value="Cysteine proteinases"/>
    <property type="match status" value="1"/>
</dbReference>
<evidence type="ECO:0000256" key="1">
    <source>
        <dbReference type="SAM" id="SignalP"/>
    </source>
</evidence>
<dbReference type="Gene3D" id="2.60.40.3140">
    <property type="match status" value="1"/>
</dbReference>
<sequence>MFRPYLVLSLILCFKFVHAQNSLAYSEIPETLLIGAEAVVRNHEMKVALLSKEEMLVHHNRVVTVLNEEGNKHIRAFAGYNNSQTIRSIQAEIFDKDGNSIKRIKKKEFVDVSAVDGGTLYSDSRVLYMSYLPTEYPYTVSFSYEMKTKNTGTLPSWYFIDDFMASTEKCSYEIEYALSALKPNILEKNFEGYAITRKETLNGIQYSVANIPALRDEYLRPSTQNIFPSLVICPVDFYYEGYSGKIYGWKDVGLWMNNNLLRDQDELLPSTKSEINELVKGVEDSLEKARIVYKYVQENTRYISVQVGIGGLKPISAIEVDKVKYGDCKGLSNYTKALLKQVGVESYYVHVEAGKEKIDFEDGVASLAQGNHVILAIPYNDKYYWVDCTSQIHPFGFLGDFTDDRRVLIMKPEGGEITYTDAYLDEENLQTTKGIYSLDEEGDLLGKMEITTKGIQYEEHFGIQNLPDTELVKYYKNYLRKINNLILGKYYLENNQDEVTFKEVIALSASKYASKTDDGKLIFIPNCFNNVQSVPPRYRNRRFPMEIQRGYLDVDEYIISLPKNFDVLSLPKSNSFSEKFGEYSIEFWKEKSQIRVKRRILIKSGTYSKLDYDKYRSFKRKITKLDNSKIILNKKT</sequence>